<evidence type="ECO:0000313" key="5">
    <source>
        <dbReference type="Proteomes" id="UP000663829"/>
    </source>
</evidence>
<reference evidence="1" key="1">
    <citation type="submission" date="2021-02" db="EMBL/GenBank/DDBJ databases">
        <authorList>
            <person name="Nowell W R."/>
        </authorList>
    </citation>
    <scope>NUCLEOTIDE SEQUENCE</scope>
</reference>
<dbReference type="Proteomes" id="UP000677228">
    <property type="component" value="Unassembled WGS sequence"/>
</dbReference>
<dbReference type="EMBL" id="CAJNOK010008700">
    <property type="protein sequence ID" value="CAF1070600.1"/>
    <property type="molecule type" value="Genomic_DNA"/>
</dbReference>
<dbReference type="EMBL" id="CAJOBA010008715">
    <property type="protein sequence ID" value="CAF3834985.1"/>
    <property type="molecule type" value="Genomic_DNA"/>
</dbReference>
<sequence>MSVDSLPTTVSKSVNSKQLSANYSKYNTSLCNMRSNTNGQNDIKQLVNDTRISPQTNSSGYHSDLSCLSSANESPQLDVQSETNNRCASLAINSTVREKSATICQTKDVVCAHHDKQESNNITSNKSRLHSFLRRQYQKAKQKLSTKSSSIKKSSSDVTTTTPIAATSTLSSNITDTSFDTSYNSGNISNNQKKQPKQYFTSVYQHSACNEPVYSMYIHPTHQLVSKSDYIPIHECYSTSSQQPYYSAKNYTPLSTAKISNYEYLHNSKNYSFLNNGHKMPSWSGMGQLAKHTNNYYYPYTDNFQQHRNYPVHQQQIGGTPTHSMYSHYSQLLAPYPQTIPNLILRAPHPRQYQYTNDNYEYVYKRVLPPLSDKYYQNYIPISECSQQLRNGEDDGKSAFKPLRRNIPIKLAIPSTTNLISDDLINDKLCDLEVAKYFKDNPNYFDIYNESTNHCSYSKTNKQLSQNYAETLC</sequence>
<dbReference type="AlphaFoldDB" id="A0A813YTV8"/>
<evidence type="ECO:0000313" key="3">
    <source>
        <dbReference type="EMBL" id="CAF3674279.1"/>
    </source>
</evidence>
<dbReference type="Proteomes" id="UP000682733">
    <property type="component" value="Unassembled WGS sequence"/>
</dbReference>
<evidence type="ECO:0000313" key="2">
    <source>
        <dbReference type="EMBL" id="CAF1070600.1"/>
    </source>
</evidence>
<dbReference type="EMBL" id="CAJNOQ010001367">
    <property type="protein sequence ID" value="CAF0889746.1"/>
    <property type="molecule type" value="Genomic_DNA"/>
</dbReference>
<dbReference type="EMBL" id="CAJOBC010001367">
    <property type="protein sequence ID" value="CAF3674279.1"/>
    <property type="molecule type" value="Genomic_DNA"/>
</dbReference>
<dbReference type="OrthoDB" id="10033172at2759"/>
<dbReference type="Proteomes" id="UP000663829">
    <property type="component" value="Unassembled WGS sequence"/>
</dbReference>
<keyword evidence="5" id="KW-1185">Reference proteome</keyword>
<proteinExistence type="predicted"/>
<accession>A0A813YTV8</accession>
<name>A0A813YTV8_9BILA</name>
<evidence type="ECO:0000313" key="4">
    <source>
        <dbReference type="EMBL" id="CAF3834985.1"/>
    </source>
</evidence>
<gene>
    <name evidence="1" type="ORF">GPM918_LOCUS8056</name>
    <name evidence="2" type="ORF">OVA965_LOCUS17874</name>
    <name evidence="3" type="ORF">SRO942_LOCUS8056</name>
    <name evidence="4" type="ORF">TMI583_LOCUS17885</name>
</gene>
<comment type="caution">
    <text evidence="1">The sequence shown here is derived from an EMBL/GenBank/DDBJ whole genome shotgun (WGS) entry which is preliminary data.</text>
</comment>
<dbReference type="Proteomes" id="UP000681722">
    <property type="component" value="Unassembled WGS sequence"/>
</dbReference>
<evidence type="ECO:0000313" key="1">
    <source>
        <dbReference type="EMBL" id="CAF0889746.1"/>
    </source>
</evidence>
<organism evidence="1 5">
    <name type="scientific">Didymodactylos carnosus</name>
    <dbReference type="NCBI Taxonomy" id="1234261"/>
    <lineage>
        <taxon>Eukaryota</taxon>
        <taxon>Metazoa</taxon>
        <taxon>Spiralia</taxon>
        <taxon>Gnathifera</taxon>
        <taxon>Rotifera</taxon>
        <taxon>Eurotatoria</taxon>
        <taxon>Bdelloidea</taxon>
        <taxon>Philodinida</taxon>
        <taxon>Philodinidae</taxon>
        <taxon>Didymodactylos</taxon>
    </lineage>
</organism>
<protein>
    <submittedName>
        <fullName evidence="1">Uncharacterized protein</fullName>
    </submittedName>
</protein>